<dbReference type="EMBL" id="CP040852">
    <property type="protein sequence ID" value="QIA90567.1"/>
    <property type="molecule type" value="Genomic_DNA"/>
</dbReference>
<protein>
    <submittedName>
        <fullName evidence="1">Uncharacterized protein</fullName>
    </submittedName>
</protein>
<dbReference type="RefSeq" id="WP_135998013.1">
    <property type="nucleotide sequence ID" value="NZ_CP040852.1"/>
</dbReference>
<reference evidence="1 2" key="1">
    <citation type="journal article" date="2019" name="Nat. Med.">
        <title>Preventing dysbiosis of the neonatal mouse intestinal microbiome protects against late-onset sepsis.</title>
        <authorList>
            <person name="Singer J.R."/>
            <person name="Blosser E.G."/>
            <person name="Zindl C.L."/>
            <person name="Silberger D.J."/>
            <person name="Conlan S."/>
            <person name="Laufer V.A."/>
            <person name="DiToro D."/>
            <person name="Deming C."/>
            <person name="Kumar R."/>
            <person name="Morrow C.D."/>
            <person name="Segre J.A."/>
            <person name="Gray M.J."/>
            <person name="Randolph D.A."/>
            <person name="Weaver C.T."/>
        </authorList>
    </citation>
    <scope>NUCLEOTIDE SEQUENCE [LARGE SCALE GENOMIC DNA]</scope>
    <source>
        <strain evidence="1 2">V10</strain>
    </source>
</reference>
<evidence type="ECO:0000313" key="2">
    <source>
        <dbReference type="Proteomes" id="UP000463931"/>
    </source>
</evidence>
<proteinExistence type="predicted"/>
<name>A0A4S2EFN4_9LACO</name>
<gene>
    <name evidence="1" type="ORF">FEE40_10590</name>
</gene>
<dbReference type="AlphaFoldDB" id="A0A4S2EFN4"/>
<organism evidence="1 2">
    <name type="scientific">Ligilactobacillus murinus</name>
    <dbReference type="NCBI Taxonomy" id="1622"/>
    <lineage>
        <taxon>Bacteria</taxon>
        <taxon>Bacillati</taxon>
        <taxon>Bacillota</taxon>
        <taxon>Bacilli</taxon>
        <taxon>Lactobacillales</taxon>
        <taxon>Lactobacillaceae</taxon>
        <taxon>Ligilactobacillus</taxon>
    </lineage>
</organism>
<accession>A0A4S2EFN4</accession>
<dbReference type="Proteomes" id="UP000463931">
    <property type="component" value="Chromosome"/>
</dbReference>
<sequence>MQMIYNNFHEFAEEHPELVAFFLDKERGFLSYFEEGELPSDWTKRGFYYYEDRQEYVEYRQNDCTCIGCWTFFELDQFNGEVIEISKY</sequence>
<evidence type="ECO:0000313" key="1">
    <source>
        <dbReference type="EMBL" id="QIA90567.1"/>
    </source>
</evidence>